<reference evidence="3 4" key="1">
    <citation type="journal article" date="2020" name="Syst. Appl. Microbiol.">
        <title>Arthrospiribacter ruber gen. nov., sp. nov., a novel bacterium isolated from Arthrospira cultures.</title>
        <authorList>
            <person name="Waleron M."/>
            <person name="Misztak A."/>
            <person name="Waleron M.M."/>
            <person name="Furmaniak M."/>
            <person name="Mrozik A."/>
            <person name="Waleron K."/>
        </authorList>
    </citation>
    <scope>NUCLEOTIDE SEQUENCE [LARGE SCALE GENOMIC DNA]</scope>
    <source>
        <strain evidence="3 4">DPMB0001</strain>
    </source>
</reference>
<keyword evidence="1" id="KW-0812">Transmembrane</keyword>
<dbReference type="CDD" id="cd07341">
    <property type="entry name" value="M56_BlaR1_MecR1_like"/>
    <property type="match status" value="1"/>
</dbReference>
<feature type="transmembrane region" description="Helical" evidence="1">
    <location>
        <begin position="149"/>
        <end position="168"/>
    </location>
</feature>
<comment type="caution">
    <text evidence="3">The sequence shown here is derived from an EMBL/GenBank/DDBJ whole genome shotgun (WGS) entry which is preliminary data.</text>
</comment>
<keyword evidence="1" id="KW-0472">Membrane</keyword>
<evidence type="ECO:0000313" key="4">
    <source>
        <dbReference type="Proteomes" id="UP000727490"/>
    </source>
</evidence>
<dbReference type="AlphaFoldDB" id="A0A951IYB4"/>
<keyword evidence="4" id="KW-1185">Reference proteome</keyword>
<dbReference type="InterPro" id="IPR008756">
    <property type="entry name" value="Peptidase_M56"/>
</dbReference>
<name>A0A951IYB4_9BACT</name>
<accession>A0A951IYB4</accession>
<evidence type="ECO:0000256" key="1">
    <source>
        <dbReference type="SAM" id="Phobius"/>
    </source>
</evidence>
<dbReference type="PANTHER" id="PTHR34978:SF3">
    <property type="entry name" value="SLR0241 PROTEIN"/>
    <property type="match status" value="1"/>
</dbReference>
<evidence type="ECO:0000313" key="3">
    <source>
        <dbReference type="EMBL" id="MBW3468364.1"/>
    </source>
</evidence>
<organism evidence="3 4">
    <name type="scientific">Arthrospiribacter ruber</name>
    <dbReference type="NCBI Taxonomy" id="2487934"/>
    <lineage>
        <taxon>Bacteria</taxon>
        <taxon>Pseudomonadati</taxon>
        <taxon>Bacteroidota</taxon>
        <taxon>Cytophagia</taxon>
        <taxon>Cytophagales</taxon>
        <taxon>Cyclobacteriaceae</taxon>
        <taxon>Arthrospiribacter</taxon>
    </lineage>
</organism>
<feature type="transmembrane region" description="Helical" evidence="1">
    <location>
        <begin position="6"/>
        <end position="22"/>
    </location>
</feature>
<dbReference type="Pfam" id="PF05569">
    <property type="entry name" value="Peptidase_M56"/>
    <property type="match status" value="1"/>
</dbReference>
<keyword evidence="1" id="KW-1133">Transmembrane helix</keyword>
<sequence>MIIFILKATISLAICYAFYRLLLVKESMYTFNRFYLIFAICFSLIVPFLPTPFDISIKDSFFPEKALLASEQYLENNAESVSSQTLLVQAQIKAEQVTLQEERQFNWANLFVGIYLVGFTFFLLRFIVQLKQLISLAGKNPNIKKKECTYVLLEQNILPFTFLNFLFLNKEAYQNKMIEDEIIYHELVHIRQKHTWDILLVELMKIIFWFNPLLFIYKNAIQLNHEFLADEAVNRKFKNKTAYQWLLFHKVAGQESPLSISSAFNFSSTKSRLVMMGKSSSALKIKALQSFSIVLLGFLMISLSSSKPFGVMKISSIKDYEDLLSQGFREDNPYHLDLEKLDLPSLRKAYLALDEKEKYKVTEFPFFDEITFEKLTVLQKAHPEIKTRILYLTPPDKKSIKPEVYEQWKKTKNITLTINEKESSIKSLENYQADDFAMFIVRETDKKGFLRKASYSIDLMTHEYYHGKHHKATKKIGIIQAEYPNSDIVQVNYHIKHLIENEGKVSKVFPDNYEASILHHLKTLDPATVDIQKQIKINYEPAKSFSIILRTAENKAITIMNLPSI</sequence>
<feature type="transmembrane region" description="Helical" evidence="1">
    <location>
        <begin position="107"/>
        <end position="128"/>
    </location>
</feature>
<feature type="transmembrane region" description="Helical" evidence="1">
    <location>
        <begin position="198"/>
        <end position="217"/>
    </location>
</feature>
<feature type="transmembrane region" description="Helical" evidence="1">
    <location>
        <begin position="34"/>
        <end position="53"/>
    </location>
</feature>
<feature type="domain" description="Peptidase M56" evidence="2">
    <location>
        <begin position="181"/>
        <end position="275"/>
    </location>
</feature>
<dbReference type="PANTHER" id="PTHR34978">
    <property type="entry name" value="POSSIBLE SENSOR-TRANSDUCER PROTEIN BLAR"/>
    <property type="match status" value="1"/>
</dbReference>
<evidence type="ECO:0000259" key="2">
    <source>
        <dbReference type="Pfam" id="PF05569"/>
    </source>
</evidence>
<dbReference type="EMBL" id="RPHB01000005">
    <property type="protein sequence ID" value="MBW3468364.1"/>
    <property type="molecule type" value="Genomic_DNA"/>
</dbReference>
<protein>
    <submittedName>
        <fullName evidence="3">M56 family metallopeptidase</fullName>
    </submittedName>
</protein>
<dbReference type="RefSeq" id="WP_219289586.1">
    <property type="nucleotide sequence ID" value="NZ_RPHB01000005.1"/>
</dbReference>
<dbReference type="Proteomes" id="UP000727490">
    <property type="component" value="Unassembled WGS sequence"/>
</dbReference>
<gene>
    <name evidence="3" type="ORF">EGN73_11155</name>
</gene>
<proteinExistence type="predicted"/>
<dbReference type="InterPro" id="IPR052173">
    <property type="entry name" value="Beta-lactam_resp_regulator"/>
</dbReference>